<comment type="similarity">
    <text evidence="3">Belongs to the ubiquitin-activating E1 family.</text>
</comment>
<evidence type="ECO:0000256" key="1">
    <source>
        <dbReference type="ARBA" id="ARBA00004123"/>
    </source>
</evidence>
<feature type="domain" description="THIF-type NAD/FAD binding fold" evidence="9">
    <location>
        <begin position="47"/>
        <end position="362"/>
    </location>
</feature>
<comment type="subcellular location">
    <subcellularLocation>
        <location evidence="1">Nucleus</location>
    </subcellularLocation>
</comment>
<evidence type="ECO:0000256" key="5">
    <source>
        <dbReference type="ARBA" id="ARBA00023242"/>
    </source>
</evidence>
<dbReference type="CDD" id="cd01492">
    <property type="entry name" value="Aos1_SUMO"/>
    <property type="match status" value="1"/>
</dbReference>
<evidence type="ECO:0000313" key="10">
    <source>
        <dbReference type="EMBL" id="KDR15653.1"/>
    </source>
</evidence>
<reference evidence="10 11" key="1">
    <citation type="journal article" date="2014" name="Nat. Commun.">
        <title>Molecular traces of alternative social organization in a termite genome.</title>
        <authorList>
            <person name="Terrapon N."/>
            <person name="Li C."/>
            <person name="Robertson H.M."/>
            <person name="Ji L."/>
            <person name="Meng X."/>
            <person name="Booth W."/>
            <person name="Chen Z."/>
            <person name="Childers C.P."/>
            <person name="Glastad K.M."/>
            <person name="Gokhale K."/>
            <person name="Gowin J."/>
            <person name="Gronenberg W."/>
            <person name="Hermansen R.A."/>
            <person name="Hu H."/>
            <person name="Hunt B.G."/>
            <person name="Huylmans A.K."/>
            <person name="Khalil S.M."/>
            <person name="Mitchell R.D."/>
            <person name="Munoz-Torres M.C."/>
            <person name="Mustard J.A."/>
            <person name="Pan H."/>
            <person name="Reese J.T."/>
            <person name="Scharf M.E."/>
            <person name="Sun F."/>
            <person name="Vogel H."/>
            <person name="Xiao J."/>
            <person name="Yang W."/>
            <person name="Yang Z."/>
            <person name="Yang Z."/>
            <person name="Zhou J."/>
            <person name="Zhu J."/>
            <person name="Brent C.S."/>
            <person name="Elsik C.G."/>
            <person name="Goodisman M.A."/>
            <person name="Liberles D.A."/>
            <person name="Roe R.M."/>
            <person name="Vargo E.L."/>
            <person name="Vilcinskas A."/>
            <person name="Wang J."/>
            <person name="Bornberg-Bauer E."/>
            <person name="Korb J."/>
            <person name="Zhang G."/>
            <person name="Liebig J."/>
        </authorList>
    </citation>
    <scope>NUCLEOTIDE SEQUENCE [LARGE SCALE GENOMIC DNA]</scope>
    <source>
        <tissue evidence="10">Whole organism</tissue>
    </source>
</reference>
<organism evidence="10 11">
    <name type="scientific">Zootermopsis nevadensis</name>
    <name type="common">Dampwood termite</name>
    <dbReference type="NCBI Taxonomy" id="136037"/>
    <lineage>
        <taxon>Eukaryota</taxon>
        <taxon>Metazoa</taxon>
        <taxon>Ecdysozoa</taxon>
        <taxon>Arthropoda</taxon>
        <taxon>Hexapoda</taxon>
        <taxon>Insecta</taxon>
        <taxon>Pterygota</taxon>
        <taxon>Neoptera</taxon>
        <taxon>Polyneoptera</taxon>
        <taxon>Dictyoptera</taxon>
        <taxon>Blattodea</taxon>
        <taxon>Blattoidea</taxon>
        <taxon>Termitoidae</taxon>
        <taxon>Termopsidae</taxon>
        <taxon>Zootermopsis</taxon>
    </lineage>
</organism>
<evidence type="ECO:0000256" key="4">
    <source>
        <dbReference type="ARBA" id="ARBA00022786"/>
    </source>
</evidence>
<evidence type="ECO:0000313" key="11">
    <source>
        <dbReference type="Proteomes" id="UP000027135"/>
    </source>
</evidence>
<dbReference type="InParanoid" id="A0A067QZ18"/>
<dbReference type="InterPro" id="IPR045886">
    <property type="entry name" value="ThiF/MoeB/HesA"/>
</dbReference>
<dbReference type="FunFam" id="3.40.50.720:FF:000744">
    <property type="entry name" value="Smt3 activating enzyme 1"/>
    <property type="match status" value="1"/>
</dbReference>
<name>A0A067QZ18_ZOONE</name>
<accession>A0A067QZ18</accession>
<dbReference type="OrthoDB" id="412647at2759"/>
<dbReference type="PANTHER" id="PTHR10953">
    <property type="entry name" value="UBIQUITIN-ACTIVATING ENZYME E1"/>
    <property type="match status" value="1"/>
</dbReference>
<evidence type="ECO:0000256" key="6">
    <source>
        <dbReference type="ARBA" id="ARBA00026003"/>
    </source>
</evidence>
<dbReference type="PANTHER" id="PTHR10953:SF162">
    <property type="entry name" value="SUMO-ACTIVATING ENZYME SUBUNIT 1"/>
    <property type="match status" value="1"/>
</dbReference>
<keyword evidence="4" id="KW-0833">Ubl conjugation pathway</keyword>
<evidence type="ECO:0000256" key="3">
    <source>
        <dbReference type="ARBA" id="ARBA00005673"/>
    </source>
</evidence>
<comment type="pathway">
    <text evidence="2">Protein modification; protein sumoylation.</text>
</comment>
<dbReference type="EMBL" id="KK852818">
    <property type="protein sequence ID" value="KDR15653.1"/>
    <property type="molecule type" value="Genomic_DNA"/>
</dbReference>
<dbReference type="SUPFAM" id="SSF69572">
    <property type="entry name" value="Activating enzymes of the ubiquitin-like proteins"/>
    <property type="match status" value="1"/>
</dbReference>
<dbReference type="GO" id="GO:0019948">
    <property type="term" value="F:SUMO activating enzyme activity"/>
    <property type="evidence" value="ECO:0007669"/>
    <property type="project" value="TreeGrafter"/>
</dbReference>
<comment type="subunit">
    <text evidence="6">Heterodimer of SAE1 and UBA2/SAE2. The heterodimer corresponds to the two domains that are encoded on a single polypeptide chain in ubiquitin-activating enzyme E1. Interacts with UBE2I.</text>
</comment>
<evidence type="ECO:0000259" key="9">
    <source>
        <dbReference type="Pfam" id="PF00899"/>
    </source>
</evidence>
<evidence type="ECO:0000256" key="2">
    <source>
        <dbReference type="ARBA" id="ARBA00004718"/>
    </source>
</evidence>
<dbReference type="GO" id="GO:0005737">
    <property type="term" value="C:cytoplasm"/>
    <property type="evidence" value="ECO:0007669"/>
    <property type="project" value="TreeGrafter"/>
</dbReference>
<dbReference type="AlphaFoldDB" id="A0A067QZ18"/>
<gene>
    <name evidence="10" type="ORF">L798_09729</name>
</gene>
<evidence type="ECO:0000256" key="8">
    <source>
        <dbReference type="ARBA" id="ARBA00044354"/>
    </source>
</evidence>
<dbReference type="STRING" id="136037.A0A067QZ18"/>
<keyword evidence="5" id="KW-0539">Nucleus</keyword>
<dbReference type="Gene3D" id="3.40.50.720">
    <property type="entry name" value="NAD(P)-binding Rossmann-like Domain"/>
    <property type="match status" value="1"/>
</dbReference>
<dbReference type="InterPro" id="IPR035985">
    <property type="entry name" value="Ubiquitin-activating_enz"/>
</dbReference>
<dbReference type="Pfam" id="PF00899">
    <property type="entry name" value="ThiF"/>
    <property type="match status" value="1"/>
</dbReference>
<dbReference type="InterPro" id="IPR000011">
    <property type="entry name" value="UBQ/SUMO-activ_enz_E1-like"/>
</dbReference>
<dbReference type="GO" id="GO:0031510">
    <property type="term" value="C:SUMO activating enzyme complex"/>
    <property type="evidence" value="ECO:0007669"/>
    <property type="project" value="TreeGrafter"/>
</dbReference>
<dbReference type="eggNOG" id="KOG2014">
    <property type="taxonomic scope" value="Eukaryota"/>
</dbReference>
<sequence>MKFAILLHPSEIVAAVGDCGTCIQFTSYKKMVEINTTELTEDEAELYDRQIRLWGLDSQKRLRKSKILLVGIKGIGAEICKNIILAGVKSVTILDNGVVTDEDSCSQFLAPRDQIGKNRAEASLSRAQQLNPMVQVTADSEDVADKPDTFFGDFDVICATECPVEQLIRINQVCREKSIKFFCCDVFGMFGYTFTDLQIHEYAEEVTVHNIASIQDCEGPAKKIAKVDPVKVTTKRTATFVPLQDVLDVDWSSETYIKRLPKTDCSYFLMRVLLRFRSKCGHDPSPKKRQEDIKELCSIRNEVLAKLEVPVDKVPDELFSHVFAELSPACAIVGGVMAQEIIKAVSQKESPHNNMFFFNPTKNVGFVDCIGH</sequence>
<keyword evidence="11" id="KW-1185">Reference proteome</keyword>
<evidence type="ECO:0000256" key="7">
    <source>
        <dbReference type="ARBA" id="ARBA00044187"/>
    </source>
</evidence>
<dbReference type="PRINTS" id="PR01849">
    <property type="entry name" value="UBIQUITINACT"/>
</dbReference>
<dbReference type="GO" id="GO:0016925">
    <property type="term" value="P:protein sumoylation"/>
    <property type="evidence" value="ECO:0007669"/>
    <property type="project" value="TreeGrafter"/>
</dbReference>
<dbReference type="OMA" id="EFFGQFD"/>
<dbReference type="InterPro" id="IPR000594">
    <property type="entry name" value="ThiF_NAD_FAD-bd"/>
</dbReference>
<proteinExistence type="inferred from homology"/>
<dbReference type="Proteomes" id="UP000027135">
    <property type="component" value="Unassembled WGS sequence"/>
</dbReference>
<protein>
    <recommendedName>
        <fullName evidence="7">SUMO-activating enzyme subunit 1</fullName>
    </recommendedName>
    <alternativeName>
        <fullName evidence="8">Ubiquitin-like 1-activating enzyme E1A</fullName>
    </alternativeName>
</protein>
<dbReference type="FunCoup" id="A0A067QZ18">
    <property type="interactions" value="2372"/>
</dbReference>